<evidence type="ECO:0000313" key="2">
    <source>
        <dbReference type="Proteomes" id="UP001489004"/>
    </source>
</evidence>
<protein>
    <recommendedName>
        <fullName evidence="3">Zinc-binding loop region of homing endonuclease domain-containing protein</fullName>
    </recommendedName>
</protein>
<comment type="caution">
    <text evidence="1">The sequence shown here is derived from an EMBL/GenBank/DDBJ whole genome shotgun (WGS) entry which is preliminary data.</text>
</comment>
<evidence type="ECO:0008006" key="3">
    <source>
        <dbReference type="Google" id="ProtNLM"/>
    </source>
</evidence>
<keyword evidence="2" id="KW-1185">Reference proteome</keyword>
<dbReference type="EMBL" id="JALJOR010000010">
    <property type="protein sequence ID" value="KAK9810535.1"/>
    <property type="molecule type" value="Genomic_DNA"/>
</dbReference>
<proteinExistence type="predicted"/>
<reference evidence="1 2" key="1">
    <citation type="journal article" date="2024" name="Nat. Commun.">
        <title>Phylogenomics reveals the evolutionary origins of lichenization in chlorophyte algae.</title>
        <authorList>
            <person name="Puginier C."/>
            <person name="Libourel C."/>
            <person name="Otte J."/>
            <person name="Skaloud P."/>
            <person name="Haon M."/>
            <person name="Grisel S."/>
            <person name="Petersen M."/>
            <person name="Berrin J.G."/>
            <person name="Delaux P.M."/>
            <person name="Dal Grande F."/>
            <person name="Keller J."/>
        </authorList>
    </citation>
    <scope>NUCLEOTIDE SEQUENCE [LARGE SCALE GENOMIC DNA]</scope>
    <source>
        <strain evidence="1 2">SAG 2043</strain>
    </source>
</reference>
<sequence length="71" mass="7920">MTREGAKAQSASIWNDLGLELQCKEVCHTPGKCRNKGCLNPLHIKQDDYGSSWAKSKTSKYARRPLNVSRG</sequence>
<name>A0AAW1PL75_9CHLO</name>
<dbReference type="AlphaFoldDB" id="A0AAW1PL75"/>
<evidence type="ECO:0000313" key="1">
    <source>
        <dbReference type="EMBL" id="KAK9810535.1"/>
    </source>
</evidence>
<accession>A0AAW1PL75</accession>
<dbReference type="Proteomes" id="UP001489004">
    <property type="component" value="Unassembled WGS sequence"/>
</dbReference>
<gene>
    <name evidence="1" type="ORF">WJX72_012326</name>
</gene>
<organism evidence="1 2">
    <name type="scientific">[Myrmecia] bisecta</name>
    <dbReference type="NCBI Taxonomy" id="41462"/>
    <lineage>
        <taxon>Eukaryota</taxon>
        <taxon>Viridiplantae</taxon>
        <taxon>Chlorophyta</taxon>
        <taxon>core chlorophytes</taxon>
        <taxon>Trebouxiophyceae</taxon>
        <taxon>Trebouxiales</taxon>
        <taxon>Trebouxiaceae</taxon>
        <taxon>Myrmecia</taxon>
    </lineage>
</organism>